<sequence>MFLLRLRYALSLQSSNLFVIRFFSHSHNPVAVAVDDAVFSFNRMLNTNPTPPIFEFGKILSSLVKIQHFQTVISLSQQMQLRRIRTDIVNLSILINCFCHLHQVNFVFSVFANILKLGFHPY</sequence>
<dbReference type="AlphaFoldDB" id="A0AAV0ZDL9"/>
<dbReference type="PANTHER" id="PTHR47941">
    <property type="entry name" value="PENTATRICOPEPTIDE REPEAT-CONTAINING PROTEIN 3, MITOCHONDRIAL"/>
    <property type="match status" value="1"/>
</dbReference>
<name>A0AAV0ZDL9_VICFA</name>
<evidence type="ECO:0000313" key="4">
    <source>
        <dbReference type="Proteomes" id="UP001157006"/>
    </source>
</evidence>
<accession>A0AAV0ZDL9</accession>
<evidence type="ECO:0000313" key="3">
    <source>
        <dbReference type="EMBL" id="CAI8594969.1"/>
    </source>
</evidence>
<evidence type="ECO:0000256" key="2">
    <source>
        <dbReference type="ARBA" id="ARBA00022737"/>
    </source>
</evidence>
<keyword evidence="4" id="KW-1185">Reference proteome</keyword>
<dbReference type="Gene3D" id="1.25.40.10">
    <property type="entry name" value="Tetratricopeptide repeat domain"/>
    <property type="match status" value="1"/>
</dbReference>
<gene>
    <name evidence="3" type="ORF">VFH_I168240</name>
</gene>
<comment type="similarity">
    <text evidence="1">Belongs to the PPR family. P subfamily.</text>
</comment>
<reference evidence="3 4" key="1">
    <citation type="submission" date="2023-01" db="EMBL/GenBank/DDBJ databases">
        <authorList>
            <person name="Kreplak J."/>
        </authorList>
    </citation>
    <scope>NUCLEOTIDE SEQUENCE [LARGE SCALE GENOMIC DNA]</scope>
</reference>
<evidence type="ECO:0000256" key="1">
    <source>
        <dbReference type="ARBA" id="ARBA00007626"/>
    </source>
</evidence>
<protein>
    <recommendedName>
        <fullName evidence="5">Pentatricopeptide repeat-containing protein</fullName>
    </recommendedName>
</protein>
<evidence type="ECO:0008006" key="5">
    <source>
        <dbReference type="Google" id="ProtNLM"/>
    </source>
</evidence>
<dbReference type="InterPro" id="IPR011990">
    <property type="entry name" value="TPR-like_helical_dom_sf"/>
</dbReference>
<keyword evidence="2" id="KW-0677">Repeat</keyword>
<proteinExistence type="inferred from homology"/>
<organism evidence="3 4">
    <name type="scientific">Vicia faba</name>
    <name type="common">Broad bean</name>
    <name type="synonym">Faba vulgaris</name>
    <dbReference type="NCBI Taxonomy" id="3906"/>
    <lineage>
        <taxon>Eukaryota</taxon>
        <taxon>Viridiplantae</taxon>
        <taxon>Streptophyta</taxon>
        <taxon>Embryophyta</taxon>
        <taxon>Tracheophyta</taxon>
        <taxon>Spermatophyta</taxon>
        <taxon>Magnoliopsida</taxon>
        <taxon>eudicotyledons</taxon>
        <taxon>Gunneridae</taxon>
        <taxon>Pentapetalae</taxon>
        <taxon>rosids</taxon>
        <taxon>fabids</taxon>
        <taxon>Fabales</taxon>
        <taxon>Fabaceae</taxon>
        <taxon>Papilionoideae</taxon>
        <taxon>50 kb inversion clade</taxon>
        <taxon>NPAAA clade</taxon>
        <taxon>Hologalegina</taxon>
        <taxon>IRL clade</taxon>
        <taxon>Fabeae</taxon>
        <taxon>Vicia</taxon>
    </lineage>
</organism>
<dbReference type="Proteomes" id="UP001157006">
    <property type="component" value="Chromosome 1S"/>
</dbReference>
<dbReference type="EMBL" id="OX451735">
    <property type="protein sequence ID" value="CAI8594969.1"/>
    <property type="molecule type" value="Genomic_DNA"/>
</dbReference>